<dbReference type="STRING" id="571932.SAMN05421743_103161"/>
<organism evidence="1 2">
    <name type="scientific">Thalassobacillus cyri</name>
    <dbReference type="NCBI Taxonomy" id="571932"/>
    <lineage>
        <taxon>Bacteria</taxon>
        <taxon>Bacillati</taxon>
        <taxon>Bacillota</taxon>
        <taxon>Bacilli</taxon>
        <taxon>Bacillales</taxon>
        <taxon>Bacillaceae</taxon>
        <taxon>Thalassobacillus</taxon>
    </lineage>
</organism>
<dbReference type="Pfam" id="PF08905">
    <property type="entry name" value="DUF1850"/>
    <property type="match status" value="1"/>
</dbReference>
<dbReference type="EMBL" id="FNQR01000003">
    <property type="protein sequence ID" value="SEA20009.1"/>
    <property type="molecule type" value="Genomic_DNA"/>
</dbReference>
<reference evidence="1 2" key="1">
    <citation type="submission" date="2016-10" db="EMBL/GenBank/DDBJ databases">
        <authorList>
            <person name="de Groot N.N."/>
        </authorList>
    </citation>
    <scope>NUCLEOTIDE SEQUENCE [LARGE SCALE GENOMIC DNA]</scope>
    <source>
        <strain evidence="1 2">CCM7597</strain>
    </source>
</reference>
<sequence length="108" mass="12456">MEKEEWEEMFVVEDGQIVLDSTRFKTFGAGVPNDAGEDTFIKDGWVYMTEIYQPIGSQLVTRTGKTTEHRFITGDEVFKLEPAKSYRVTVEKINLLHAIGYFIATRMR</sequence>
<dbReference type="InterPro" id="IPR015001">
    <property type="entry name" value="DUF1850"/>
</dbReference>
<dbReference type="AlphaFoldDB" id="A0A1H3Z8C9"/>
<accession>A0A1H3Z8C9</accession>
<gene>
    <name evidence="1" type="ORF">SAMN05421743_103161</name>
</gene>
<proteinExistence type="predicted"/>
<dbReference type="Proteomes" id="UP000198584">
    <property type="component" value="Unassembled WGS sequence"/>
</dbReference>
<keyword evidence="2" id="KW-1185">Reference proteome</keyword>
<evidence type="ECO:0000313" key="1">
    <source>
        <dbReference type="EMBL" id="SEA20009.1"/>
    </source>
</evidence>
<evidence type="ECO:0000313" key="2">
    <source>
        <dbReference type="Proteomes" id="UP000198584"/>
    </source>
</evidence>
<protein>
    <submittedName>
        <fullName evidence="1">Uncharacterized protein</fullName>
    </submittedName>
</protein>
<name>A0A1H3Z8C9_9BACI</name>